<evidence type="ECO:0000313" key="2">
    <source>
        <dbReference type="Proteomes" id="UP000828048"/>
    </source>
</evidence>
<keyword evidence="2" id="KW-1185">Reference proteome</keyword>
<organism evidence="1 2">
    <name type="scientific">Vaccinium darrowii</name>
    <dbReference type="NCBI Taxonomy" id="229202"/>
    <lineage>
        <taxon>Eukaryota</taxon>
        <taxon>Viridiplantae</taxon>
        <taxon>Streptophyta</taxon>
        <taxon>Embryophyta</taxon>
        <taxon>Tracheophyta</taxon>
        <taxon>Spermatophyta</taxon>
        <taxon>Magnoliopsida</taxon>
        <taxon>eudicotyledons</taxon>
        <taxon>Gunneridae</taxon>
        <taxon>Pentapetalae</taxon>
        <taxon>asterids</taxon>
        <taxon>Ericales</taxon>
        <taxon>Ericaceae</taxon>
        <taxon>Vaccinioideae</taxon>
        <taxon>Vaccinieae</taxon>
        <taxon>Vaccinium</taxon>
    </lineage>
</organism>
<accession>A0ACB7XGF7</accession>
<comment type="caution">
    <text evidence="1">The sequence shown here is derived from an EMBL/GenBank/DDBJ whole genome shotgun (WGS) entry which is preliminary data.</text>
</comment>
<protein>
    <submittedName>
        <fullName evidence="1">Uncharacterized protein</fullName>
    </submittedName>
</protein>
<dbReference type="Proteomes" id="UP000828048">
    <property type="component" value="Chromosome 10"/>
</dbReference>
<evidence type="ECO:0000313" key="1">
    <source>
        <dbReference type="EMBL" id="KAH7839888.1"/>
    </source>
</evidence>
<dbReference type="EMBL" id="CM037160">
    <property type="protein sequence ID" value="KAH7839888.1"/>
    <property type="molecule type" value="Genomic_DNA"/>
</dbReference>
<gene>
    <name evidence="1" type="ORF">Vadar_010025</name>
</gene>
<name>A0ACB7XGF7_9ERIC</name>
<sequence>MEEEEERGVYTSLVTESGYDFSKFREVLKESKAYLLKLDSKKRLEIIRELLKNPNFDETDVYYLTMIELQEDPSRVEPKKPPSFKIRFVMSGRQPTKAIREEEKEAKRTDKTGRKRLRSSSDCEFDEQEEKGKAIKKKKKVNDVVVPENRRDLPAEFKERIQNLGGNKATLVIEKDLFPTDVSTSHARLSIPWTQIKDKGFLSGEEKAFLTPRENGSSVAEIRARIIGENGKENETGILRWKTNSPVYNLAKGWNGVVRDHGLCKNMIVQLWSFRVDEKLWFALVKLGMKRKKNLP</sequence>
<proteinExistence type="predicted"/>
<reference evidence="1 2" key="1">
    <citation type="journal article" date="2021" name="Hortic Res">
        <title>High-quality reference genome and annotation aids understanding of berry development for evergreen blueberry (Vaccinium darrowii).</title>
        <authorList>
            <person name="Yu J."/>
            <person name="Hulse-Kemp A.M."/>
            <person name="Babiker E."/>
            <person name="Staton M."/>
        </authorList>
    </citation>
    <scope>NUCLEOTIDE SEQUENCE [LARGE SCALE GENOMIC DNA]</scope>
    <source>
        <strain evidence="2">cv. NJ 8807/NJ 8810</strain>
        <tissue evidence="1">Young leaf</tissue>
    </source>
</reference>